<feature type="transmembrane region" description="Helical" evidence="1">
    <location>
        <begin position="120"/>
        <end position="139"/>
    </location>
</feature>
<gene>
    <name evidence="2" type="ORF">JZO69_12060</name>
</gene>
<sequence length="208" mass="25018">MGKEAIIKKLSWKFYFLEGLLACIWAIYLVDFYSFYKEAYFYIDKRLSMFLRLLSFLNENWQELFLYFVLSFLFMSLTLFFTYFIYLTQKKKQSGYQFFLYLNVGYCLALFINLCGIIFFILFILAASLVYIIFILANWGAYKNRLQYEEDEIIETKGPFDTEEQAQKEGRLFQSQGMEKEGFVLVEEVYLEVDGKYYVDIYNEPIEK</sequence>
<proteinExistence type="predicted"/>
<keyword evidence="1" id="KW-0472">Membrane</keyword>
<dbReference type="Proteomes" id="UP000664632">
    <property type="component" value="Unassembled WGS sequence"/>
</dbReference>
<evidence type="ECO:0000256" key="1">
    <source>
        <dbReference type="SAM" id="Phobius"/>
    </source>
</evidence>
<dbReference type="RefSeq" id="WP_207113121.1">
    <property type="nucleotide sequence ID" value="NZ_JAFLWD010000032.1"/>
</dbReference>
<keyword evidence="3" id="KW-1185">Reference proteome</keyword>
<evidence type="ECO:0000313" key="3">
    <source>
        <dbReference type="Proteomes" id="UP000664632"/>
    </source>
</evidence>
<name>A0ABS3H1R3_9ENTE</name>
<feature type="transmembrane region" description="Helical" evidence="1">
    <location>
        <begin position="64"/>
        <end position="86"/>
    </location>
</feature>
<evidence type="ECO:0000313" key="2">
    <source>
        <dbReference type="EMBL" id="MBO0441098.1"/>
    </source>
</evidence>
<comment type="caution">
    <text evidence="2">The sequence shown here is derived from an EMBL/GenBank/DDBJ whole genome shotgun (WGS) entry which is preliminary data.</text>
</comment>
<feature type="transmembrane region" description="Helical" evidence="1">
    <location>
        <begin position="12"/>
        <end position="36"/>
    </location>
</feature>
<dbReference type="EMBL" id="JAFLWD010000032">
    <property type="protein sequence ID" value="MBO0441098.1"/>
    <property type="molecule type" value="Genomic_DNA"/>
</dbReference>
<accession>A0ABS3H1R3</accession>
<protein>
    <submittedName>
        <fullName evidence="2">Uncharacterized protein</fullName>
    </submittedName>
</protein>
<keyword evidence="1" id="KW-1133">Transmembrane helix</keyword>
<organism evidence="2 3">
    <name type="scientific">Candidatus Enterococcus ikei</name>
    <dbReference type="NCBI Taxonomy" id="2815326"/>
    <lineage>
        <taxon>Bacteria</taxon>
        <taxon>Bacillati</taxon>
        <taxon>Bacillota</taxon>
        <taxon>Bacilli</taxon>
        <taxon>Lactobacillales</taxon>
        <taxon>Enterococcaceae</taxon>
        <taxon>Enterococcus</taxon>
    </lineage>
</organism>
<reference evidence="2 3" key="1">
    <citation type="submission" date="2021-03" db="EMBL/GenBank/DDBJ databases">
        <title>Enterococcal diversity collection.</title>
        <authorList>
            <person name="Gilmore M.S."/>
            <person name="Schwartzman J."/>
            <person name="Van Tyne D."/>
            <person name="Martin M."/>
            <person name="Earl A.M."/>
            <person name="Manson A.L."/>
            <person name="Straub T."/>
            <person name="Salamzade R."/>
            <person name="Saavedra J."/>
            <person name="Lebreton F."/>
            <person name="Prichula J."/>
            <person name="Schaufler K."/>
            <person name="Gaca A."/>
            <person name="Sgardioli B."/>
            <person name="Wagenaar J."/>
            <person name="Strong T."/>
        </authorList>
    </citation>
    <scope>NUCLEOTIDE SEQUENCE [LARGE SCALE GENOMIC DNA]</scope>
    <source>
        <strain evidence="2 3">DIV0869a</strain>
    </source>
</reference>
<feature type="transmembrane region" description="Helical" evidence="1">
    <location>
        <begin position="98"/>
        <end position="114"/>
    </location>
</feature>
<keyword evidence="1" id="KW-0812">Transmembrane</keyword>